<comment type="similarity">
    <text evidence="3">Belongs to the GMC oxidoreductase family.</text>
</comment>
<evidence type="ECO:0000256" key="2">
    <source>
        <dbReference type="ARBA" id="ARBA00004496"/>
    </source>
</evidence>
<accession>A0A9W9JV39</accession>
<dbReference type="GeneID" id="81362760"/>
<dbReference type="GO" id="GO:0016614">
    <property type="term" value="F:oxidoreductase activity, acting on CH-OH group of donors"/>
    <property type="evidence" value="ECO:0007669"/>
    <property type="project" value="InterPro"/>
</dbReference>
<organism evidence="8 9">
    <name type="scientific">Penicillium argentinense</name>
    <dbReference type="NCBI Taxonomy" id="1131581"/>
    <lineage>
        <taxon>Eukaryota</taxon>
        <taxon>Fungi</taxon>
        <taxon>Dikarya</taxon>
        <taxon>Ascomycota</taxon>
        <taxon>Pezizomycotina</taxon>
        <taxon>Eurotiomycetes</taxon>
        <taxon>Eurotiomycetidae</taxon>
        <taxon>Eurotiales</taxon>
        <taxon>Aspergillaceae</taxon>
        <taxon>Penicillium</taxon>
    </lineage>
</organism>
<dbReference type="InterPro" id="IPR036188">
    <property type="entry name" value="FAD/NAD-bd_sf"/>
</dbReference>
<reference evidence="8" key="2">
    <citation type="journal article" date="2023" name="IMA Fungus">
        <title>Comparative genomic study of the Penicillium genus elucidates a diverse pangenome and 15 lateral gene transfer events.</title>
        <authorList>
            <person name="Petersen C."/>
            <person name="Sorensen T."/>
            <person name="Nielsen M.R."/>
            <person name="Sondergaard T.E."/>
            <person name="Sorensen J.L."/>
            <person name="Fitzpatrick D.A."/>
            <person name="Frisvad J.C."/>
            <person name="Nielsen K.L."/>
        </authorList>
    </citation>
    <scope>NUCLEOTIDE SEQUENCE</scope>
    <source>
        <strain evidence="8">IBT 30761</strain>
    </source>
</reference>
<keyword evidence="5" id="KW-0964">Secreted</keyword>
<dbReference type="EMBL" id="JAPQKI010000011">
    <property type="protein sequence ID" value="KAJ5082247.1"/>
    <property type="molecule type" value="Genomic_DNA"/>
</dbReference>
<feature type="domain" description="Glucose-methanol-choline oxidoreductase N-terminal" evidence="7">
    <location>
        <begin position="287"/>
        <end position="301"/>
    </location>
</feature>
<dbReference type="InterPro" id="IPR000172">
    <property type="entry name" value="GMC_OxRdtase_N"/>
</dbReference>
<evidence type="ECO:0000256" key="5">
    <source>
        <dbReference type="ARBA" id="ARBA00022512"/>
    </source>
</evidence>
<gene>
    <name evidence="8" type="ORF">N7532_011290</name>
</gene>
<feature type="binding site" evidence="6">
    <location>
        <begin position="26"/>
        <end position="27"/>
    </location>
    <ligand>
        <name>FAD</name>
        <dbReference type="ChEBI" id="CHEBI:57692"/>
    </ligand>
</feature>
<dbReference type="SUPFAM" id="SSF51905">
    <property type="entry name" value="FAD/NAD(P)-binding domain"/>
    <property type="match status" value="1"/>
</dbReference>
<dbReference type="Pfam" id="PF05199">
    <property type="entry name" value="GMC_oxred_C"/>
    <property type="match status" value="1"/>
</dbReference>
<dbReference type="PANTHER" id="PTHR11552">
    <property type="entry name" value="GLUCOSE-METHANOL-CHOLINE GMC OXIDOREDUCTASE"/>
    <property type="match status" value="1"/>
</dbReference>
<dbReference type="Gene3D" id="3.30.560.10">
    <property type="entry name" value="Glucose Oxidase, domain 3"/>
    <property type="match status" value="1"/>
</dbReference>
<protein>
    <submittedName>
        <fullName evidence="8">CAZyme family AA3</fullName>
    </submittedName>
</protein>
<dbReference type="GO" id="GO:0050660">
    <property type="term" value="F:flavin adenine dinucleotide binding"/>
    <property type="evidence" value="ECO:0007669"/>
    <property type="project" value="InterPro"/>
</dbReference>
<dbReference type="SUPFAM" id="SSF54373">
    <property type="entry name" value="FAD-linked reductases, C-terminal domain"/>
    <property type="match status" value="1"/>
</dbReference>
<keyword evidence="5" id="KW-0134">Cell wall</keyword>
<keyword evidence="4" id="KW-0963">Cytoplasm</keyword>
<dbReference type="InterPro" id="IPR012132">
    <property type="entry name" value="GMC_OxRdtase"/>
</dbReference>
<dbReference type="RefSeq" id="XP_056468769.1">
    <property type="nucleotide sequence ID" value="XM_056623781.1"/>
</dbReference>
<comment type="caution">
    <text evidence="8">The sequence shown here is derived from an EMBL/GenBank/DDBJ whole genome shotgun (WGS) entry which is preliminary data.</text>
</comment>
<dbReference type="PROSITE" id="PS00624">
    <property type="entry name" value="GMC_OXRED_2"/>
    <property type="match status" value="1"/>
</dbReference>
<evidence type="ECO:0000259" key="7">
    <source>
        <dbReference type="PROSITE" id="PS00624"/>
    </source>
</evidence>
<reference evidence="8" key="1">
    <citation type="submission" date="2022-11" db="EMBL/GenBank/DDBJ databases">
        <authorList>
            <person name="Petersen C."/>
        </authorList>
    </citation>
    <scope>NUCLEOTIDE SEQUENCE</scope>
    <source>
        <strain evidence="8">IBT 30761</strain>
    </source>
</reference>
<dbReference type="Pfam" id="PF00732">
    <property type="entry name" value="GMC_oxred_N"/>
    <property type="match status" value="1"/>
</dbReference>
<evidence type="ECO:0000313" key="9">
    <source>
        <dbReference type="Proteomes" id="UP001149074"/>
    </source>
</evidence>
<comment type="subcellular location">
    <subcellularLocation>
        <location evidence="2">Cytoplasm</location>
    </subcellularLocation>
    <subcellularLocation>
        <location evidence="1">Secreted</location>
        <location evidence="1">Cell wall</location>
    </subcellularLocation>
</comment>
<evidence type="ECO:0000313" key="8">
    <source>
        <dbReference type="EMBL" id="KAJ5082247.1"/>
    </source>
</evidence>
<feature type="binding site" evidence="6">
    <location>
        <position position="248"/>
    </location>
    <ligand>
        <name>FAD</name>
        <dbReference type="ChEBI" id="CHEBI:57692"/>
    </ligand>
</feature>
<dbReference type="OrthoDB" id="269227at2759"/>
<evidence type="ECO:0000256" key="3">
    <source>
        <dbReference type="ARBA" id="ARBA00010790"/>
    </source>
</evidence>
<dbReference type="AlphaFoldDB" id="A0A9W9JV39"/>
<dbReference type="GO" id="GO:0005737">
    <property type="term" value="C:cytoplasm"/>
    <property type="evidence" value="ECO:0007669"/>
    <property type="project" value="UniProtKB-SubCell"/>
</dbReference>
<dbReference type="InterPro" id="IPR007867">
    <property type="entry name" value="GMC_OxRtase_C"/>
</dbReference>
<comment type="cofactor">
    <cofactor evidence="6">
        <name>FAD</name>
        <dbReference type="ChEBI" id="CHEBI:57692"/>
    </cofactor>
</comment>
<evidence type="ECO:0000256" key="4">
    <source>
        <dbReference type="ARBA" id="ARBA00022490"/>
    </source>
</evidence>
<dbReference type="Gene3D" id="3.50.50.60">
    <property type="entry name" value="FAD/NAD(P)-binding domain"/>
    <property type="match status" value="1"/>
</dbReference>
<evidence type="ECO:0000256" key="1">
    <source>
        <dbReference type="ARBA" id="ARBA00004191"/>
    </source>
</evidence>
<keyword evidence="6" id="KW-0274">FAD</keyword>
<keyword evidence="9" id="KW-1185">Reference proteome</keyword>
<dbReference type="PANTHER" id="PTHR11552:SF210">
    <property type="entry name" value="GLUCOSE-METHANOL-CHOLINE OXIDOREDUCTASE N-TERMINAL DOMAIN-CONTAINING PROTEIN-RELATED"/>
    <property type="match status" value="1"/>
</dbReference>
<proteinExistence type="inferred from homology"/>
<keyword evidence="6" id="KW-0285">Flavoprotein</keyword>
<dbReference type="Proteomes" id="UP001149074">
    <property type="component" value="Unassembled WGS sequence"/>
</dbReference>
<sequence length="611" mass="66263">MIVFDTDSTDGLETSHFDFIIIGGGTSGLVVASRLSEDPSINVLVLEAGTNRLNDPRISVPALAISAFEDPDFDWNFKTTPQEQLNGREMLANKGRTLGGSSAINMGMVIYPSCSGMNAWEELGNPGWGWDGFSPYIRKFQKATPPSKESEEHFGDVGYKQEDQGSDGPVQVSFADHYMPYYGAWMKTFEMLGYPQADNPINGTGTGPFINPSAVDPVTHTRSHSAAAYLTAETRARPNLRVVTGALVKALLLEKGTDGVEASTVVFSKGQEVYSVSVGREVILAAGATQTPQILELSGIGDGELLQRHGIETVINNPYVGRNMQEHGIIPYSFEVADGLPSADMARDPDVAAAAMTSYEKDGSGPLGYIQFAAAFMPCVDLPQEQRNEMVESIKALIKNPETPRALQKQLEAQAKLLEIPEETTAQFILAPFQLNPREEIPKRAFGPSHPGNFISICTVLSYPLSRGSVHIGSNKAEHAPVIDVGTLSNPVDLELHARHCMWADRVAATEPFASLLKKGGYRLHSQEPVDLERAKELCKELVMSNYHFCGTCAMMPEEDGGVVDSRLKVYGTTNIRVVDASVFPLIPRGNIQATVFAVAEKAADIIKGDI</sequence>
<dbReference type="PIRSF" id="PIRSF000137">
    <property type="entry name" value="Alcohol_oxidase"/>
    <property type="match status" value="1"/>
</dbReference>
<evidence type="ECO:0000256" key="6">
    <source>
        <dbReference type="PIRSR" id="PIRSR000137-2"/>
    </source>
</evidence>
<name>A0A9W9JV39_9EURO</name>